<reference evidence="2 3" key="1">
    <citation type="submission" date="2017-06" db="EMBL/GenBank/DDBJ databases">
        <title>Hymenobacter amundsenii sp. nov. isolated from regoliths in Antarctica.</title>
        <authorList>
            <person name="Sedlacek I."/>
            <person name="Kralova S."/>
            <person name="Pantucek R."/>
            <person name="Svec P."/>
            <person name="Holochova P."/>
            <person name="Stankova E."/>
            <person name="Vrbovska V."/>
            <person name="Busse H.-J."/>
        </authorList>
    </citation>
    <scope>NUCLEOTIDE SEQUENCE [LARGE SCALE GENOMIC DNA]</scope>
    <source>
        <strain evidence="2 3">CCM 8682</strain>
    </source>
</reference>
<organism evidence="2 3">
    <name type="scientific">Hymenobacter amundsenii</name>
    <dbReference type="NCBI Taxonomy" id="2006685"/>
    <lineage>
        <taxon>Bacteria</taxon>
        <taxon>Pseudomonadati</taxon>
        <taxon>Bacteroidota</taxon>
        <taxon>Cytophagia</taxon>
        <taxon>Cytophagales</taxon>
        <taxon>Hymenobacteraceae</taxon>
        <taxon>Hymenobacter</taxon>
    </lineage>
</organism>
<dbReference type="EMBL" id="NIRR01000085">
    <property type="protein sequence ID" value="OWP61337.1"/>
    <property type="molecule type" value="Genomic_DNA"/>
</dbReference>
<keyword evidence="1" id="KW-1133">Transmembrane helix</keyword>
<proteinExistence type="predicted"/>
<gene>
    <name evidence="2" type="ORF">CDA63_19975</name>
</gene>
<keyword evidence="1" id="KW-0472">Membrane</keyword>
<sequence>MTKSFLWNLAAGLFAVLLTLVCIGRLMLSEFVRYGYRDFDTGIAGPLTLLVLVLHVGFVGRLLLKRRGFLALAVAAGCALLYLLGDYFFSSIGKIGG</sequence>
<name>A0A246FFR3_9BACT</name>
<dbReference type="RefSeq" id="WP_088466213.1">
    <property type="nucleotide sequence ID" value="NZ_NIRR01000085.1"/>
</dbReference>
<keyword evidence="3" id="KW-1185">Reference proteome</keyword>
<evidence type="ECO:0000313" key="3">
    <source>
        <dbReference type="Proteomes" id="UP000197277"/>
    </source>
</evidence>
<dbReference type="Proteomes" id="UP000197277">
    <property type="component" value="Unassembled WGS sequence"/>
</dbReference>
<protein>
    <submittedName>
        <fullName evidence="2">Uncharacterized protein</fullName>
    </submittedName>
</protein>
<evidence type="ECO:0000313" key="2">
    <source>
        <dbReference type="EMBL" id="OWP61337.1"/>
    </source>
</evidence>
<feature type="transmembrane region" description="Helical" evidence="1">
    <location>
        <begin position="69"/>
        <end position="89"/>
    </location>
</feature>
<comment type="caution">
    <text evidence="2">The sequence shown here is derived from an EMBL/GenBank/DDBJ whole genome shotgun (WGS) entry which is preliminary data.</text>
</comment>
<keyword evidence="1" id="KW-0812">Transmembrane</keyword>
<feature type="transmembrane region" description="Helical" evidence="1">
    <location>
        <begin position="40"/>
        <end position="63"/>
    </location>
</feature>
<evidence type="ECO:0000256" key="1">
    <source>
        <dbReference type="SAM" id="Phobius"/>
    </source>
</evidence>
<dbReference type="AlphaFoldDB" id="A0A246FFR3"/>
<feature type="transmembrane region" description="Helical" evidence="1">
    <location>
        <begin position="6"/>
        <end position="28"/>
    </location>
</feature>
<accession>A0A246FFR3</accession>